<dbReference type="PRINTS" id="PR00081">
    <property type="entry name" value="GDHRDH"/>
</dbReference>
<dbReference type="SUPFAM" id="SSF51735">
    <property type="entry name" value="NAD(P)-binding Rossmann-fold domains"/>
    <property type="match status" value="1"/>
</dbReference>
<proteinExistence type="inferred from homology"/>
<evidence type="ECO:0000313" key="6">
    <source>
        <dbReference type="Proteomes" id="UP000807306"/>
    </source>
</evidence>
<dbReference type="GO" id="GO:0016491">
    <property type="term" value="F:oxidoreductase activity"/>
    <property type="evidence" value="ECO:0007669"/>
    <property type="project" value="UniProtKB-KW"/>
</dbReference>
<evidence type="ECO:0000256" key="4">
    <source>
        <dbReference type="RuleBase" id="RU000363"/>
    </source>
</evidence>
<dbReference type="GO" id="GO:0005783">
    <property type="term" value="C:endoplasmic reticulum"/>
    <property type="evidence" value="ECO:0007669"/>
    <property type="project" value="TreeGrafter"/>
</dbReference>
<dbReference type="Pfam" id="PF00106">
    <property type="entry name" value="adh_short"/>
    <property type="match status" value="1"/>
</dbReference>
<dbReference type="EMBL" id="MU157858">
    <property type="protein sequence ID" value="KAF9527729.1"/>
    <property type="molecule type" value="Genomic_DNA"/>
</dbReference>
<dbReference type="PROSITE" id="PS00061">
    <property type="entry name" value="ADH_SHORT"/>
    <property type="match status" value="1"/>
</dbReference>
<dbReference type="InterPro" id="IPR036291">
    <property type="entry name" value="NAD(P)-bd_dom_sf"/>
</dbReference>
<keyword evidence="6" id="KW-1185">Reference proteome</keyword>
<dbReference type="PANTHER" id="PTHR44169">
    <property type="entry name" value="NADPH-DEPENDENT 1-ACYLDIHYDROXYACETONE PHOSPHATE REDUCTASE"/>
    <property type="match status" value="1"/>
</dbReference>
<dbReference type="PRINTS" id="PR00080">
    <property type="entry name" value="SDRFAMILY"/>
</dbReference>
<dbReference type="CDD" id="cd05374">
    <property type="entry name" value="17beta-HSD-like_SDR_c"/>
    <property type="match status" value="1"/>
</dbReference>
<name>A0A9P6EEU6_9AGAR</name>
<comment type="caution">
    <text evidence="5">The sequence shown here is derived from an EMBL/GenBank/DDBJ whole genome shotgun (WGS) entry which is preliminary data.</text>
</comment>
<organism evidence="5 6">
    <name type="scientific">Crepidotus variabilis</name>
    <dbReference type="NCBI Taxonomy" id="179855"/>
    <lineage>
        <taxon>Eukaryota</taxon>
        <taxon>Fungi</taxon>
        <taxon>Dikarya</taxon>
        <taxon>Basidiomycota</taxon>
        <taxon>Agaricomycotina</taxon>
        <taxon>Agaricomycetes</taxon>
        <taxon>Agaricomycetidae</taxon>
        <taxon>Agaricales</taxon>
        <taxon>Agaricineae</taxon>
        <taxon>Crepidotaceae</taxon>
        <taxon>Crepidotus</taxon>
    </lineage>
</organism>
<dbReference type="Proteomes" id="UP000807306">
    <property type="component" value="Unassembled WGS sequence"/>
</dbReference>
<evidence type="ECO:0000256" key="3">
    <source>
        <dbReference type="ARBA" id="ARBA00023002"/>
    </source>
</evidence>
<keyword evidence="3" id="KW-0560">Oxidoreductase</keyword>
<dbReference type="OrthoDB" id="2102561at2759"/>
<protein>
    <submittedName>
        <fullName evidence="5">Oxidoreductase</fullName>
    </submittedName>
</protein>
<evidence type="ECO:0000256" key="1">
    <source>
        <dbReference type="ARBA" id="ARBA00006484"/>
    </source>
</evidence>
<evidence type="ECO:0000313" key="5">
    <source>
        <dbReference type="EMBL" id="KAF9527729.1"/>
    </source>
</evidence>
<comment type="similarity">
    <text evidence="1 4">Belongs to the short-chain dehydrogenases/reductases (SDR) family.</text>
</comment>
<evidence type="ECO:0000256" key="2">
    <source>
        <dbReference type="ARBA" id="ARBA00022857"/>
    </source>
</evidence>
<dbReference type="InterPro" id="IPR002347">
    <property type="entry name" value="SDR_fam"/>
</dbReference>
<dbReference type="PANTHER" id="PTHR44169:SF6">
    <property type="entry name" value="NADPH-DEPENDENT 1-ACYLDIHYDROXYACETONE PHOSPHATE REDUCTASE"/>
    <property type="match status" value="1"/>
</dbReference>
<gene>
    <name evidence="5" type="ORF">CPB83DRAFT_907334</name>
</gene>
<dbReference type="Gene3D" id="3.40.50.720">
    <property type="entry name" value="NAD(P)-binding Rossmann-like Domain"/>
    <property type="match status" value="1"/>
</dbReference>
<accession>A0A9P6EEU6</accession>
<dbReference type="InterPro" id="IPR020904">
    <property type="entry name" value="Sc_DH/Rdtase_CS"/>
</dbReference>
<keyword evidence="2" id="KW-0521">NADP</keyword>
<reference evidence="5" key="1">
    <citation type="submission" date="2020-11" db="EMBL/GenBank/DDBJ databases">
        <authorList>
            <consortium name="DOE Joint Genome Institute"/>
            <person name="Ahrendt S."/>
            <person name="Riley R."/>
            <person name="Andreopoulos W."/>
            <person name="Labutti K."/>
            <person name="Pangilinan J."/>
            <person name="Ruiz-Duenas F.J."/>
            <person name="Barrasa J.M."/>
            <person name="Sanchez-Garcia M."/>
            <person name="Camarero S."/>
            <person name="Miyauchi S."/>
            <person name="Serrano A."/>
            <person name="Linde D."/>
            <person name="Babiker R."/>
            <person name="Drula E."/>
            <person name="Ayuso-Fernandez I."/>
            <person name="Pacheco R."/>
            <person name="Padilla G."/>
            <person name="Ferreira P."/>
            <person name="Barriuso J."/>
            <person name="Kellner H."/>
            <person name="Castanera R."/>
            <person name="Alfaro M."/>
            <person name="Ramirez L."/>
            <person name="Pisabarro A.G."/>
            <person name="Kuo A."/>
            <person name="Tritt A."/>
            <person name="Lipzen A."/>
            <person name="He G."/>
            <person name="Yan M."/>
            <person name="Ng V."/>
            <person name="Cullen D."/>
            <person name="Martin F."/>
            <person name="Rosso M.-N."/>
            <person name="Henrissat B."/>
            <person name="Hibbett D."/>
            <person name="Martinez A.T."/>
            <person name="Grigoriev I.V."/>
        </authorList>
    </citation>
    <scope>NUCLEOTIDE SEQUENCE</scope>
    <source>
        <strain evidence="5">CBS 506.95</strain>
    </source>
</reference>
<sequence length="284" mass="30853">MSSTAASGSKRIVLITGCSTGGIGYALCEEFALQGCKVYASSRKIESIKDFSTPSLFPVEKVSIDVTSDESIRAALDLIMEKEGQIDVVVNNAGAICPGPIVEQSIDAVRRTFETNTFGILRMTNLVVPLMARRKSGTIVNIGSIVGEISTPWNGIYCASKAAANTISEVMSMELRPLGINVLHVAPCSVKSNIANNAAHFSLSPNSLYTTYLPNIIKRIYISQGSNSMPTAQFAKGVVSRALRAGGPPLYFSAGGSEWTFRLFKWLPKAFVLWYMWRIYSQKM</sequence>
<dbReference type="AlphaFoldDB" id="A0A9P6EEU6"/>